<dbReference type="OrthoDB" id="5783753at2759"/>
<keyword evidence="2" id="KW-0812">Transmembrane</keyword>
<keyword evidence="4" id="KW-1185">Reference proteome</keyword>
<name>A0A7I8V9E1_9ANNE</name>
<evidence type="ECO:0000256" key="2">
    <source>
        <dbReference type="SAM" id="Phobius"/>
    </source>
</evidence>
<dbReference type="PANTHER" id="PTHR35268:SF1">
    <property type="entry name" value="UBIQUINOL-CYTOCHROME-C REDUCTASE COMPLEX ASSEMBLY FACTOR 4"/>
    <property type="match status" value="1"/>
</dbReference>
<dbReference type="AlphaFoldDB" id="A0A7I8V9E1"/>
<organism evidence="3 4">
    <name type="scientific">Dimorphilus gyrociliatus</name>
    <dbReference type="NCBI Taxonomy" id="2664684"/>
    <lineage>
        <taxon>Eukaryota</taxon>
        <taxon>Metazoa</taxon>
        <taxon>Spiralia</taxon>
        <taxon>Lophotrochozoa</taxon>
        <taxon>Annelida</taxon>
        <taxon>Polychaeta</taxon>
        <taxon>Polychaeta incertae sedis</taxon>
        <taxon>Dinophilidae</taxon>
        <taxon>Dimorphilus</taxon>
    </lineage>
</organism>
<feature type="transmembrane region" description="Helical" evidence="2">
    <location>
        <begin position="92"/>
        <end position="111"/>
    </location>
</feature>
<reference evidence="3 4" key="1">
    <citation type="submission" date="2020-08" db="EMBL/GenBank/DDBJ databases">
        <authorList>
            <person name="Hejnol A."/>
        </authorList>
    </citation>
    <scope>NUCLEOTIDE SEQUENCE [LARGE SCALE GENOMIC DNA]</scope>
</reference>
<proteinExistence type="predicted"/>
<feature type="compositionally biased region" description="Polar residues" evidence="1">
    <location>
        <begin position="64"/>
        <end position="73"/>
    </location>
</feature>
<comment type="caution">
    <text evidence="3">The sequence shown here is derived from an EMBL/GenBank/DDBJ whole genome shotgun (WGS) entry which is preliminary data.</text>
</comment>
<evidence type="ECO:0000313" key="3">
    <source>
        <dbReference type="EMBL" id="CAD5112869.1"/>
    </source>
</evidence>
<protein>
    <submittedName>
        <fullName evidence="3">DgyrCDS2081</fullName>
    </submittedName>
</protein>
<accession>A0A7I8V9E1</accession>
<feature type="region of interest" description="Disordered" evidence="1">
    <location>
        <begin position="53"/>
        <end position="73"/>
    </location>
</feature>
<dbReference type="EMBL" id="CAJFCJ010000003">
    <property type="protein sequence ID" value="CAD5112869.1"/>
    <property type="molecule type" value="Genomic_DNA"/>
</dbReference>
<dbReference type="PANTHER" id="PTHR35268">
    <property type="entry name" value="PROTEIN CCSMST1"/>
    <property type="match status" value="1"/>
</dbReference>
<evidence type="ECO:0000256" key="1">
    <source>
        <dbReference type="SAM" id="MobiDB-lite"/>
    </source>
</evidence>
<keyword evidence="2" id="KW-1133">Transmembrane helix</keyword>
<gene>
    <name evidence="3" type="ORF">DGYR_LOCUS1936</name>
</gene>
<sequence>MKFEHMIKKILKFKAIGLSIFGKKTKMLPNRLVNLRLPLLRFSQAINIRRTEQRAKHAGAENDNPVNYTSSPAHSHKSYDTFFPQQKYDRPWYQPISVLVSTAAFLIYFLVLREENDLDDRVQRSLYEHFPSMEESQLKTYIDYEKEKGGNVDMHEKRLSEFKNKK</sequence>
<keyword evidence="2" id="KW-0472">Membrane</keyword>
<dbReference type="Proteomes" id="UP000549394">
    <property type="component" value="Unassembled WGS sequence"/>
</dbReference>
<dbReference type="InterPro" id="IPR029160">
    <property type="entry name" value="UQCC4"/>
</dbReference>
<dbReference type="Pfam" id="PF15013">
    <property type="entry name" value="CCSMST1"/>
    <property type="match status" value="1"/>
</dbReference>
<evidence type="ECO:0000313" key="4">
    <source>
        <dbReference type="Proteomes" id="UP000549394"/>
    </source>
</evidence>